<dbReference type="Proteomes" id="UP000077275">
    <property type="component" value="Unassembled WGS sequence"/>
</dbReference>
<accession>A0A166F6M2</accession>
<dbReference type="EMBL" id="LWMW01000044">
    <property type="protein sequence ID" value="KZX17368.1"/>
    <property type="molecule type" value="Genomic_DNA"/>
</dbReference>
<proteinExistence type="predicted"/>
<keyword evidence="3" id="KW-1185">Reference proteome</keyword>
<comment type="caution">
    <text evidence="2">The sequence shown here is derived from an EMBL/GenBank/DDBJ whole genome shotgun (WGS) entry which is preliminary data.</text>
</comment>
<gene>
    <name evidence="2" type="ORF">MBCUT_02360</name>
</gene>
<dbReference type="PATRIC" id="fig|47311.3.peg.260"/>
<protein>
    <submittedName>
        <fullName evidence="2">PRC-barrel domain protein</fullName>
    </submittedName>
</protein>
<evidence type="ECO:0000259" key="1">
    <source>
        <dbReference type="Pfam" id="PF05239"/>
    </source>
</evidence>
<feature type="domain" description="PRC-barrel" evidence="1">
    <location>
        <begin position="2"/>
        <end position="72"/>
    </location>
</feature>
<reference evidence="2 3" key="1">
    <citation type="submission" date="2016-04" db="EMBL/GenBank/DDBJ databases">
        <title>Genome sequence of Methanobrevibacter cuticularis DSM 11139.</title>
        <authorList>
            <person name="Poehlein A."/>
            <person name="Seedorf H."/>
            <person name="Daniel R."/>
        </authorList>
    </citation>
    <scope>NUCLEOTIDE SEQUENCE [LARGE SCALE GENOMIC DNA]</scope>
    <source>
        <strain evidence="2 3">DSM 11139</strain>
    </source>
</reference>
<dbReference type="Pfam" id="PF05239">
    <property type="entry name" value="PRC"/>
    <property type="match status" value="1"/>
</dbReference>
<dbReference type="InterPro" id="IPR011033">
    <property type="entry name" value="PRC_barrel-like_sf"/>
</dbReference>
<dbReference type="AlphaFoldDB" id="A0A166F6M2"/>
<sequence length="72" mass="7956">MKANTLIGMKIIDTRGNNLGKVDNLEIDEHTGLIESIDVKEKTDKLASEDNPISFSEIDNIVDSVLVNLDKD</sequence>
<organism evidence="2 3">
    <name type="scientific">Methanobrevibacter cuticularis</name>
    <dbReference type="NCBI Taxonomy" id="47311"/>
    <lineage>
        <taxon>Archaea</taxon>
        <taxon>Methanobacteriati</taxon>
        <taxon>Methanobacteriota</taxon>
        <taxon>Methanomada group</taxon>
        <taxon>Methanobacteria</taxon>
        <taxon>Methanobacteriales</taxon>
        <taxon>Methanobacteriaceae</taxon>
        <taxon>Methanobrevibacter</taxon>
    </lineage>
</organism>
<name>A0A166F6M2_9EURY</name>
<dbReference type="RefSeq" id="WP_067257748.1">
    <property type="nucleotide sequence ID" value="NZ_LWMW01000044.1"/>
</dbReference>
<dbReference type="SUPFAM" id="SSF50346">
    <property type="entry name" value="PRC-barrel domain"/>
    <property type="match status" value="1"/>
</dbReference>
<dbReference type="Gene3D" id="2.30.30.240">
    <property type="entry name" value="PRC-barrel domain"/>
    <property type="match status" value="1"/>
</dbReference>
<evidence type="ECO:0000313" key="3">
    <source>
        <dbReference type="Proteomes" id="UP000077275"/>
    </source>
</evidence>
<dbReference type="InterPro" id="IPR027275">
    <property type="entry name" value="PRC-brl_dom"/>
</dbReference>
<evidence type="ECO:0000313" key="2">
    <source>
        <dbReference type="EMBL" id="KZX17368.1"/>
    </source>
</evidence>